<gene>
    <name evidence="2" type="ORF">GCK72_021027</name>
</gene>
<dbReference type="InterPro" id="IPR001810">
    <property type="entry name" value="F-box_dom"/>
</dbReference>
<evidence type="ECO:0000259" key="1">
    <source>
        <dbReference type="PROSITE" id="PS50181"/>
    </source>
</evidence>
<dbReference type="GO" id="GO:0045087">
    <property type="term" value="P:innate immune response"/>
    <property type="evidence" value="ECO:0007669"/>
    <property type="project" value="TreeGrafter"/>
</dbReference>
<evidence type="ECO:0000313" key="2">
    <source>
        <dbReference type="EMBL" id="KAF1754464.1"/>
    </source>
</evidence>
<dbReference type="PROSITE" id="PS50181">
    <property type="entry name" value="FBOX"/>
    <property type="match status" value="1"/>
</dbReference>
<dbReference type="CDD" id="cd22150">
    <property type="entry name" value="F-box_CeFBXA-like"/>
    <property type="match status" value="1"/>
</dbReference>
<dbReference type="InterPro" id="IPR040161">
    <property type="entry name" value="FB224"/>
</dbReference>
<dbReference type="PANTHER" id="PTHR23015">
    <property type="entry name" value="UNCHARACTERIZED C.ELEGANS PROTEIN"/>
    <property type="match status" value="1"/>
</dbReference>
<feature type="domain" description="F-box" evidence="1">
    <location>
        <begin position="6"/>
        <end position="53"/>
    </location>
</feature>
<proteinExistence type="predicted"/>
<evidence type="ECO:0000313" key="3">
    <source>
        <dbReference type="Proteomes" id="UP000483820"/>
    </source>
</evidence>
<accession>A0A6A5GI54</accession>
<dbReference type="RefSeq" id="XP_053582869.1">
    <property type="nucleotide sequence ID" value="XM_053733956.1"/>
</dbReference>
<sequence>MSTTSALEFSNLPTDAIGKIIEKCDLKEQLTLRKVSKNLRSLVDEQKIGYKSIQIDMTDSYIICWYNDKRVVYTSENWDKKGVRIVTDESCILRSEDYEKIALSDLSIALKNPKLRLDKLIVSYYSNDRMRLFGLNSLLPDLNHQIHVKKLFVHAESPEYLQKNLLSILPCLKPKELGNIGVFVKDLDDREPEEALKTVRKIANLEQWKQAEELTTQDCFDDFPSEFLMHFKRFVILASGLREDFLINLRDFFSTSTNFESCTIDSYDLADCTEHLESFCEEVESGDPSILLFHFKIPDNSRKFFEFKIDYNEYVMVIENKNF</sequence>
<dbReference type="CTD" id="78777069"/>
<reference evidence="2 3" key="1">
    <citation type="submission" date="2019-12" db="EMBL/GenBank/DDBJ databases">
        <title>Chromosome-level assembly of the Caenorhabditis remanei genome.</title>
        <authorList>
            <person name="Teterina A.A."/>
            <person name="Willis J.H."/>
            <person name="Phillips P.C."/>
        </authorList>
    </citation>
    <scope>NUCLEOTIDE SEQUENCE [LARGE SCALE GENOMIC DNA]</scope>
    <source>
        <strain evidence="2 3">PX506</strain>
        <tissue evidence="2">Whole organism</tissue>
    </source>
</reference>
<dbReference type="GeneID" id="78777069"/>
<dbReference type="InterPro" id="IPR002900">
    <property type="entry name" value="DUF38/FTH_CAE_spp"/>
</dbReference>
<dbReference type="EMBL" id="WUAV01000005">
    <property type="protein sequence ID" value="KAF1754464.1"/>
    <property type="molecule type" value="Genomic_DNA"/>
</dbReference>
<dbReference type="Proteomes" id="UP000483820">
    <property type="component" value="Chromosome V"/>
</dbReference>
<dbReference type="AlphaFoldDB" id="A0A6A5GI54"/>
<protein>
    <recommendedName>
        <fullName evidence="1">F-box domain-containing protein</fullName>
    </recommendedName>
</protein>
<comment type="caution">
    <text evidence="2">The sequence shown here is derived from an EMBL/GenBank/DDBJ whole genome shotgun (WGS) entry which is preliminary data.</text>
</comment>
<dbReference type="Pfam" id="PF01827">
    <property type="entry name" value="FTH"/>
    <property type="match status" value="1"/>
</dbReference>
<name>A0A6A5GI54_CAERE</name>
<dbReference type="PANTHER" id="PTHR23015:SF4">
    <property type="entry name" value="DUF38 DOMAIN-CONTAINING PROTEIN-RELATED"/>
    <property type="match status" value="1"/>
</dbReference>
<dbReference type="Pfam" id="PF00646">
    <property type="entry name" value="F-box"/>
    <property type="match status" value="1"/>
</dbReference>
<dbReference type="KEGG" id="crq:GCK72_021027"/>
<organism evidence="2 3">
    <name type="scientific">Caenorhabditis remanei</name>
    <name type="common">Caenorhabditis vulgaris</name>
    <dbReference type="NCBI Taxonomy" id="31234"/>
    <lineage>
        <taxon>Eukaryota</taxon>
        <taxon>Metazoa</taxon>
        <taxon>Ecdysozoa</taxon>
        <taxon>Nematoda</taxon>
        <taxon>Chromadorea</taxon>
        <taxon>Rhabditida</taxon>
        <taxon>Rhabditina</taxon>
        <taxon>Rhabditomorpha</taxon>
        <taxon>Rhabditoidea</taxon>
        <taxon>Rhabditidae</taxon>
        <taxon>Peloderinae</taxon>
        <taxon>Caenorhabditis</taxon>
    </lineage>
</organism>
<dbReference type="SMART" id="SM00256">
    <property type="entry name" value="FBOX"/>
    <property type="match status" value="1"/>
</dbReference>